<evidence type="ECO:0000313" key="1">
    <source>
        <dbReference type="EMBL" id="EFZ34642.1"/>
    </source>
</evidence>
<sequence length="153" mass="18003">MMYGKQIHAASHFGHRVELDGQKFDSIKEAQFYSRYIKPSGYAYRCQERFTLLETYTLELIRLRQTVYKADFVIYDDAGRIKHVYDVKNSLSRYNIDEKSRLKFQMFARKYGVPVEVVVPRAGGFLVDILGTTKKIEPVLMTGIDYDWQQLIR</sequence>
<dbReference type="AlphaFoldDB" id="E7FQH2"/>
<evidence type="ECO:0000313" key="2">
    <source>
        <dbReference type="Proteomes" id="UP000004099"/>
    </source>
</evidence>
<proteinExistence type="predicted"/>
<protein>
    <recommendedName>
        <fullName evidence="3">DUF1064 domain-containing protein</fullName>
    </recommendedName>
</protein>
<evidence type="ECO:0008006" key="3">
    <source>
        <dbReference type="Google" id="ProtNLM"/>
    </source>
</evidence>
<dbReference type="EMBL" id="ACGS02000038">
    <property type="protein sequence ID" value="EFZ34642.1"/>
    <property type="molecule type" value="Genomic_DNA"/>
</dbReference>
<accession>E7FQH2</accession>
<reference evidence="1 2" key="1">
    <citation type="submission" date="2011-01" db="EMBL/GenBank/DDBJ databases">
        <authorList>
            <person name="Muzny D."/>
            <person name="Qin X."/>
            <person name="Buhay C."/>
            <person name="Dugan-Rocha S."/>
            <person name="Ding Y."/>
            <person name="Chen G."/>
            <person name="Hawes A."/>
            <person name="Holder M."/>
            <person name="Jhangiani S."/>
            <person name="Johnson A."/>
            <person name="Khan Z."/>
            <person name="Li Z."/>
            <person name="Liu W."/>
            <person name="Liu X."/>
            <person name="Perez L."/>
            <person name="Shen H."/>
            <person name="Wang Q."/>
            <person name="Watt J."/>
            <person name="Xi L."/>
            <person name="Xin Y."/>
            <person name="Zhou J."/>
            <person name="Deng J."/>
            <person name="Jiang H."/>
            <person name="Liu Y."/>
            <person name="Qu J."/>
            <person name="Song X.-Z."/>
            <person name="Zhang L."/>
            <person name="Villasana D."/>
            <person name="Johnson A."/>
            <person name="Liu J."/>
            <person name="Liyanage D."/>
            <person name="Lorensuhewa L."/>
            <person name="Robinson T."/>
            <person name="Song A."/>
            <person name="Song B.-B."/>
            <person name="Dinh H."/>
            <person name="Thornton R."/>
            <person name="Coyle M."/>
            <person name="Francisco L."/>
            <person name="Jackson L."/>
            <person name="Javaid M."/>
            <person name="Korchina V."/>
            <person name="Kovar C."/>
            <person name="Mata R."/>
            <person name="Mathew T."/>
            <person name="Ngo R."/>
            <person name="Nguyen L."/>
            <person name="Nguyen N."/>
            <person name="Okwuonu G."/>
            <person name="Ongeri F."/>
            <person name="Pham C."/>
            <person name="Simmons D."/>
            <person name="Wilczek-Boney K."/>
            <person name="Hale W."/>
            <person name="Jakkamsetti A."/>
            <person name="Pham P."/>
            <person name="Ruth R."/>
            <person name="San Lucas F."/>
            <person name="Warren J."/>
            <person name="Zhang J."/>
            <person name="Zhao Z."/>
            <person name="Zhou C."/>
            <person name="Zhu D."/>
            <person name="Lee S."/>
            <person name="Bess C."/>
            <person name="Blankenburg K."/>
            <person name="Forbes L."/>
            <person name="Fu Q."/>
            <person name="Gubbala S."/>
            <person name="Hirani K."/>
            <person name="Jayaseelan J.C."/>
            <person name="Lara F."/>
            <person name="Munidasa M."/>
            <person name="Palculict T."/>
            <person name="Patil S."/>
            <person name="Pu L.-L."/>
            <person name="Saada N."/>
            <person name="Tang L."/>
            <person name="Weissenberger G."/>
            <person name="Zhu Y."/>
            <person name="Hemphill L."/>
            <person name="Shang Y."/>
            <person name="Youmans B."/>
            <person name="Ayvaz T."/>
            <person name="Ross M."/>
            <person name="Santibanez J."/>
            <person name="Aqrawi P."/>
            <person name="Gross S."/>
            <person name="Joshi V."/>
            <person name="Fowler G."/>
            <person name="Nazareth L."/>
            <person name="Reid J."/>
            <person name="Worley K."/>
            <person name="Petrosino J."/>
            <person name="Highlander S."/>
            <person name="Gibbs R."/>
        </authorList>
    </citation>
    <scope>NUCLEOTIDE SEQUENCE [LARGE SCALE GENOMIC DNA]</scope>
    <source>
        <strain evidence="1 2">ATCC 25644</strain>
    </source>
</reference>
<organism evidence="1 2">
    <name type="scientific">Ligilactobacillus ruminis ATCC 25644</name>
    <dbReference type="NCBI Taxonomy" id="525362"/>
    <lineage>
        <taxon>Bacteria</taxon>
        <taxon>Bacillati</taxon>
        <taxon>Bacillota</taxon>
        <taxon>Bacilli</taxon>
        <taxon>Lactobacillales</taxon>
        <taxon>Lactobacillaceae</taxon>
        <taxon>Ligilactobacillus</taxon>
    </lineage>
</organism>
<dbReference type="Pfam" id="PF06356">
    <property type="entry name" value="DUF1064"/>
    <property type="match status" value="1"/>
</dbReference>
<dbReference type="HOGENOM" id="CLU_1683851_0_0_9"/>
<name>E7FQH2_9LACO</name>
<dbReference type="InterPro" id="IPR009414">
    <property type="entry name" value="DUF1064"/>
</dbReference>
<dbReference type="Proteomes" id="UP000004099">
    <property type="component" value="Unassembled WGS sequence"/>
</dbReference>
<comment type="caution">
    <text evidence="1">The sequence shown here is derived from an EMBL/GenBank/DDBJ whole genome shotgun (WGS) entry which is preliminary data.</text>
</comment>
<gene>
    <name evidence="1" type="ORF">HMPREF0542_11167</name>
</gene>